<sequence length="195" mass="21930">MPKGNGKPIPQVQVDKKISSGLMDTLMNRFQKNMERHEGISWAEVEAKLASNKEAQASLNAMEVTGGEPDVIGYDKSTDSYIFCDCSEQTPERRSICYDELGEEMRNKKGVFPGGNAMGLAKAMGIELLTEDEYYKLQKLGEFDTKTSSWLKTPEDVRKLGGAIYGDRRYDRIFIYHNGAESFYSARGFRGILKV</sequence>
<protein>
    <submittedName>
        <fullName evidence="1">DUF4256 domain-containing protein</fullName>
    </submittedName>
</protein>
<dbReference type="EMBL" id="JAGQLK010000059">
    <property type="protein sequence ID" value="MCA9383353.1"/>
    <property type="molecule type" value="Genomic_DNA"/>
</dbReference>
<reference evidence="1" key="2">
    <citation type="journal article" date="2021" name="Microbiome">
        <title>Successional dynamics and alternative stable states in a saline activated sludge microbial community over 9 years.</title>
        <authorList>
            <person name="Wang Y."/>
            <person name="Ye J."/>
            <person name="Ju F."/>
            <person name="Liu L."/>
            <person name="Boyd J.A."/>
            <person name="Deng Y."/>
            <person name="Parks D.H."/>
            <person name="Jiang X."/>
            <person name="Yin X."/>
            <person name="Woodcroft B.J."/>
            <person name="Tyson G.W."/>
            <person name="Hugenholtz P."/>
            <person name="Polz M.F."/>
            <person name="Zhang T."/>
        </authorList>
    </citation>
    <scope>NUCLEOTIDE SEQUENCE</scope>
    <source>
        <strain evidence="1">HKST-UBA14</strain>
    </source>
</reference>
<evidence type="ECO:0000313" key="1">
    <source>
        <dbReference type="EMBL" id="MCA9383353.1"/>
    </source>
</evidence>
<dbReference type="InterPro" id="IPR025352">
    <property type="entry name" value="DUF4256"/>
</dbReference>
<name>A0A955RJ30_9BACT</name>
<comment type="caution">
    <text evidence="1">The sequence shown here is derived from an EMBL/GenBank/DDBJ whole genome shotgun (WGS) entry which is preliminary data.</text>
</comment>
<accession>A0A955RJ30</accession>
<dbReference type="Pfam" id="PF14066">
    <property type="entry name" value="DUF4256"/>
    <property type="match status" value="1"/>
</dbReference>
<organism evidence="1 2">
    <name type="scientific">Candidatus Dojkabacteria bacterium</name>
    <dbReference type="NCBI Taxonomy" id="2099670"/>
    <lineage>
        <taxon>Bacteria</taxon>
        <taxon>Candidatus Dojkabacteria</taxon>
    </lineage>
</organism>
<dbReference type="AlphaFoldDB" id="A0A955RJ30"/>
<dbReference type="Proteomes" id="UP000783287">
    <property type="component" value="Unassembled WGS sequence"/>
</dbReference>
<evidence type="ECO:0000313" key="2">
    <source>
        <dbReference type="Proteomes" id="UP000783287"/>
    </source>
</evidence>
<gene>
    <name evidence="1" type="ORF">KC909_03235</name>
</gene>
<reference evidence="1" key="1">
    <citation type="submission" date="2020-04" db="EMBL/GenBank/DDBJ databases">
        <authorList>
            <person name="Zhang T."/>
        </authorList>
    </citation>
    <scope>NUCLEOTIDE SEQUENCE</scope>
    <source>
        <strain evidence="1">HKST-UBA14</strain>
    </source>
</reference>
<proteinExistence type="predicted"/>